<dbReference type="Proteomes" id="UP000274822">
    <property type="component" value="Unassembled WGS sequence"/>
</dbReference>
<comment type="caution">
    <text evidence="1">The sequence shown here is derived from an EMBL/GenBank/DDBJ whole genome shotgun (WGS) entry which is preliminary data.</text>
</comment>
<dbReference type="AlphaFoldDB" id="A0A433QCD3"/>
<evidence type="ECO:0000313" key="2">
    <source>
        <dbReference type="Proteomes" id="UP000274822"/>
    </source>
</evidence>
<evidence type="ECO:0000313" key="1">
    <source>
        <dbReference type="EMBL" id="RUS27399.1"/>
    </source>
</evidence>
<reference evidence="1 2" key="1">
    <citation type="journal article" date="2018" name="New Phytol.">
        <title>Phylogenomics of Endogonaceae and evolution of mycorrhizas within Mucoromycota.</title>
        <authorList>
            <person name="Chang Y."/>
            <person name="Desiro A."/>
            <person name="Na H."/>
            <person name="Sandor L."/>
            <person name="Lipzen A."/>
            <person name="Clum A."/>
            <person name="Barry K."/>
            <person name="Grigoriev I.V."/>
            <person name="Martin F.M."/>
            <person name="Stajich J.E."/>
            <person name="Smith M.E."/>
            <person name="Bonito G."/>
            <person name="Spatafora J.W."/>
        </authorList>
    </citation>
    <scope>NUCLEOTIDE SEQUENCE [LARGE SCALE GENOMIC DNA]</scope>
    <source>
        <strain evidence="1 2">AD002</strain>
    </source>
</reference>
<keyword evidence="2" id="KW-1185">Reference proteome</keyword>
<accession>A0A433QCD3</accession>
<organism evidence="1 2">
    <name type="scientific">Jimgerdemannia flammicorona</name>
    <dbReference type="NCBI Taxonomy" id="994334"/>
    <lineage>
        <taxon>Eukaryota</taxon>
        <taxon>Fungi</taxon>
        <taxon>Fungi incertae sedis</taxon>
        <taxon>Mucoromycota</taxon>
        <taxon>Mucoromycotina</taxon>
        <taxon>Endogonomycetes</taxon>
        <taxon>Endogonales</taxon>
        <taxon>Endogonaceae</taxon>
        <taxon>Jimgerdemannia</taxon>
    </lineage>
</organism>
<dbReference type="EMBL" id="RBNJ01008491">
    <property type="protein sequence ID" value="RUS27399.1"/>
    <property type="molecule type" value="Genomic_DNA"/>
</dbReference>
<proteinExistence type="predicted"/>
<gene>
    <name evidence="1" type="ORF">BC938DRAFT_483310</name>
</gene>
<name>A0A433QCD3_9FUNG</name>
<sequence>MWEDLLESLWLYVTKDMGDRRCRSKDGHWYRSGHEKLRLTNIHDASPKSTLWPPLSFWTRFETCSPATLHTHYYNHLKPGSRARPMTSYSAFYGIQRRFTNRWKERGTFARPRRDDCAAEVMGPS</sequence>
<protein>
    <submittedName>
        <fullName evidence="1">Uncharacterized protein</fullName>
    </submittedName>
</protein>